<feature type="coiled-coil region" evidence="1">
    <location>
        <begin position="52"/>
        <end position="181"/>
    </location>
</feature>
<feature type="coiled-coil region" evidence="1">
    <location>
        <begin position="370"/>
        <end position="502"/>
    </location>
</feature>
<feature type="compositionally biased region" description="Basic residues" evidence="2">
    <location>
        <begin position="696"/>
        <end position="705"/>
    </location>
</feature>
<protein>
    <recommendedName>
        <fullName evidence="5">Viral A-type inclusion protein</fullName>
    </recommendedName>
</protein>
<sequence>MNGNPFQNVFGDRLFQKKKNNFLSHKPLTNIAPMITPPSLGNQDQIDGGNKINNLKQQLLEAQQEISRLKEENITLKKQYEEALKLTNQMDEIHQENAVLTRSITKLKSENDDLNKRLKICLQMNEDNKNKQQNSIPDNRANLNELRESLEKSNKIHQEQVAELNNVVQETTQMLESVKNQNSDLRSIIKGIVEAGESYFGETFSSPESLRQFFLIPKPKIEVSDEKKSEVPQPIDSSVLDGLKAKIKNERKLRKELASKLSETEKEHENQAQQFQKIINDLENKVSELQKISKDNELKRKHEIAETLSKTTIYEDSINRLKIKIQDLKEQNQKLEELQNRPNPLAPELNDLKDQVSSQNQKIQENLASISTLKNQISSLIAQLKASEMRIESTKKKLGDSKDANEKLNKEQVKLRTELSKLELTNEELKEKLKATSAQLKADRSTIQQNCSAFDQLESNYSKSKSSVQLLQNALDKTKDDISNLYKERENLISTIQKLNSLLISYENYIHQQKKLLKKRKAEECKKVEPQIIETFVEPEIPITSWFSTEFSRDLTNMIQEVAKNEALPINAKLRHVLSVIGKYYNSQIDDAEKIVKGKEEIFNELSDKFHNFLNGIGNQIDIDLLSISDPIKPTIEWIINLKDQKTEADVQRESVSNELKDLLDNLQLSTPADIEKKMAKLQMDLNTALNELRKERKRSKKQKQTQKELGDSFEEHQREIEEVFNKQKKKIELLEKKVDDYEIEIRQLKTKNTDLSNEIIRLKSDNEEQVGEVTAEKNAFLKQMRDEYEKEKVELLSVIEEKTVRIEGYCKQLVKLEKEASQWKRTAEALKKQKKEKDKELAEIKSQFEEEDNDWKEKIQNEKIIMSQQFNNIIAELKSKNKEYRALLNKTSEALNDSDEKIKILTARLAEAESTNQQNLLKLASQKDEIEREKQLIDTKIKASQLSNEMKCQSMLEKERSNQEMEKRKLFGFVAKSFHQFFDGRKQLNDECFKILIKNASDEIERLMSEDAATRRLLGISPSESIQDSVAKLLLTLYKPQ</sequence>
<keyword evidence="4" id="KW-1185">Reference proteome</keyword>
<dbReference type="Proteomes" id="UP001470230">
    <property type="component" value="Unassembled WGS sequence"/>
</dbReference>
<feature type="compositionally biased region" description="Basic and acidic residues" evidence="2">
    <location>
        <begin position="706"/>
        <end position="715"/>
    </location>
</feature>
<evidence type="ECO:0000313" key="3">
    <source>
        <dbReference type="EMBL" id="KAK8875467.1"/>
    </source>
</evidence>
<comment type="caution">
    <text evidence="3">The sequence shown here is derived from an EMBL/GenBank/DDBJ whole genome shotgun (WGS) entry which is preliminary data.</text>
</comment>
<keyword evidence="1" id="KW-0175">Coiled coil</keyword>
<organism evidence="3 4">
    <name type="scientific">Tritrichomonas musculus</name>
    <dbReference type="NCBI Taxonomy" id="1915356"/>
    <lineage>
        <taxon>Eukaryota</taxon>
        <taxon>Metamonada</taxon>
        <taxon>Parabasalia</taxon>
        <taxon>Tritrichomonadida</taxon>
        <taxon>Tritrichomonadidae</taxon>
        <taxon>Tritrichomonas</taxon>
    </lineage>
</organism>
<evidence type="ECO:0008006" key="5">
    <source>
        <dbReference type="Google" id="ProtNLM"/>
    </source>
</evidence>
<feature type="region of interest" description="Disordered" evidence="2">
    <location>
        <begin position="693"/>
        <end position="715"/>
    </location>
</feature>
<dbReference type="PANTHER" id="PTHR47357:SF1">
    <property type="entry name" value="SPINDLE POLE BODY COMPONENT 110"/>
    <property type="match status" value="1"/>
</dbReference>
<feature type="coiled-coil region" evidence="1">
    <location>
        <begin position="240"/>
        <end position="341"/>
    </location>
</feature>
<proteinExistence type="predicted"/>
<dbReference type="Gene3D" id="1.10.287.1490">
    <property type="match status" value="1"/>
</dbReference>
<dbReference type="PANTHER" id="PTHR47357">
    <property type="entry name" value="COP1-INTERACTIVE PROTEIN 1"/>
    <property type="match status" value="1"/>
</dbReference>
<gene>
    <name evidence="3" type="ORF">M9Y10_005633</name>
</gene>
<accession>A0ABR2JEB5</accession>
<evidence type="ECO:0000313" key="4">
    <source>
        <dbReference type="Proteomes" id="UP001470230"/>
    </source>
</evidence>
<reference evidence="3 4" key="1">
    <citation type="submission" date="2024-04" db="EMBL/GenBank/DDBJ databases">
        <title>Tritrichomonas musculus Genome.</title>
        <authorList>
            <person name="Alves-Ferreira E."/>
            <person name="Grigg M."/>
            <person name="Lorenzi H."/>
            <person name="Galac M."/>
        </authorList>
    </citation>
    <scope>NUCLEOTIDE SEQUENCE [LARGE SCALE GENOMIC DNA]</scope>
    <source>
        <strain evidence="3 4">EAF2021</strain>
    </source>
</reference>
<name>A0ABR2JEB5_9EUKA</name>
<evidence type="ECO:0000256" key="2">
    <source>
        <dbReference type="SAM" id="MobiDB-lite"/>
    </source>
</evidence>
<evidence type="ECO:0000256" key="1">
    <source>
        <dbReference type="SAM" id="Coils"/>
    </source>
</evidence>
<dbReference type="EMBL" id="JAPFFF010000012">
    <property type="protein sequence ID" value="KAK8875467.1"/>
    <property type="molecule type" value="Genomic_DNA"/>
</dbReference>